<evidence type="ECO:0000256" key="4">
    <source>
        <dbReference type="ARBA" id="ARBA00022989"/>
    </source>
</evidence>
<name>A0A833SDF1_9HYME</name>
<organism evidence="9 10">
    <name type="scientific">Frieseomelitta varia</name>
    <dbReference type="NCBI Taxonomy" id="561572"/>
    <lineage>
        <taxon>Eukaryota</taxon>
        <taxon>Metazoa</taxon>
        <taxon>Ecdysozoa</taxon>
        <taxon>Arthropoda</taxon>
        <taxon>Hexapoda</taxon>
        <taxon>Insecta</taxon>
        <taxon>Pterygota</taxon>
        <taxon>Neoptera</taxon>
        <taxon>Endopterygota</taxon>
        <taxon>Hymenoptera</taxon>
        <taxon>Apocrita</taxon>
        <taxon>Aculeata</taxon>
        <taxon>Apoidea</taxon>
        <taxon>Anthophila</taxon>
        <taxon>Apidae</taxon>
        <taxon>Frieseomelitta</taxon>
    </lineage>
</organism>
<feature type="transmembrane region" description="Helical" evidence="7">
    <location>
        <begin position="332"/>
        <end position="352"/>
    </location>
</feature>
<evidence type="ECO:0000313" key="9">
    <source>
        <dbReference type="EMBL" id="KAF3430415.1"/>
    </source>
</evidence>
<reference evidence="9" key="1">
    <citation type="submission" date="2019-11" db="EMBL/GenBank/DDBJ databases">
        <title>The nuclear and mitochondrial genomes of Frieseomelitta varia - a highly eusocial stingless bee (Meliponini) with a permanently sterile worker caste.</title>
        <authorList>
            <person name="Freitas F.C.P."/>
            <person name="Lourenco A.P."/>
            <person name="Nunes F.M.F."/>
            <person name="Paschoal A.R."/>
            <person name="Abreu F.C.P."/>
            <person name="Barbin F.O."/>
            <person name="Bataglia L."/>
            <person name="Cardoso-Junior C.A.M."/>
            <person name="Cervoni M.S."/>
            <person name="Silva S.R."/>
            <person name="Dalarmi F."/>
            <person name="Del Lama M.A."/>
            <person name="Depintor T.S."/>
            <person name="Ferreira K.M."/>
            <person name="Goria P.S."/>
            <person name="Jaskot M.C."/>
            <person name="Lago D.C."/>
            <person name="Luna-Lucena D."/>
            <person name="Moda L.M."/>
            <person name="Nascimento L."/>
            <person name="Pedrino M."/>
            <person name="Rabico F.O."/>
            <person name="Sanches F.C."/>
            <person name="Santos D.E."/>
            <person name="Santos C.G."/>
            <person name="Vieira J."/>
            <person name="Lopes T.F."/>
            <person name="Barchuk A.R."/>
            <person name="Hartfelder K."/>
            <person name="Simoes Z.L.P."/>
            <person name="Bitondi M.M.G."/>
            <person name="Pinheiro D.G."/>
        </authorList>
    </citation>
    <scope>NUCLEOTIDE SEQUENCE</scope>
    <source>
        <strain evidence="9">USP_RPSP 00005682</strain>
        <tissue evidence="9">Whole individual</tissue>
    </source>
</reference>
<dbReference type="InterPro" id="IPR026749">
    <property type="entry name" value="Tmem135"/>
</dbReference>
<dbReference type="GO" id="GO:0012505">
    <property type="term" value="C:endomembrane system"/>
    <property type="evidence" value="ECO:0007669"/>
    <property type="project" value="UniProtKB-SubCell"/>
</dbReference>
<keyword evidence="10" id="KW-1185">Reference proteome</keyword>
<proteinExistence type="inferred from homology"/>
<evidence type="ECO:0000256" key="6">
    <source>
        <dbReference type="SAM" id="MobiDB-lite"/>
    </source>
</evidence>
<evidence type="ECO:0000256" key="2">
    <source>
        <dbReference type="ARBA" id="ARBA00008924"/>
    </source>
</evidence>
<evidence type="ECO:0000256" key="1">
    <source>
        <dbReference type="ARBA" id="ARBA00004127"/>
    </source>
</evidence>
<dbReference type="Pfam" id="PF15982">
    <property type="entry name" value="TMEM135_C_rich"/>
    <property type="match status" value="1"/>
</dbReference>
<dbReference type="EMBL" id="WNWW01000060">
    <property type="protein sequence ID" value="KAF3430415.1"/>
    <property type="molecule type" value="Genomic_DNA"/>
</dbReference>
<comment type="similarity">
    <text evidence="2">Belongs to the TMEM135 family.</text>
</comment>
<evidence type="ECO:0000256" key="3">
    <source>
        <dbReference type="ARBA" id="ARBA00022692"/>
    </source>
</evidence>
<dbReference type="PANTHER" id="PTHR12459:SF15">
    <property type="entry name" value="TRANSMEMBRANE PROTEIN 135"/>
    <property type="match status" value="1"/>
</dbReference>
<feature type="transmembrane region" description="Helical" evidence="7">
    <location>
        <begin position="74"/>
        <end position="94"/>
    </location>
</feature>
<dbReference type="PANTHER" id="PTHR12459">
    <property type="entry name" value="TRANSMEMBRANE PROTEIN 135-RELATED"/>
    <property type="match status" value="1"/>
</dbReference>
<evidence type="ECO:0000313" key="10">
    <source>
        <dbReference type="Proteomes" id="UP000655588"/>
    </source>
</evidence>
<keyword evidence="4 7" id="KW-1133">Transmembrane helix</keyword>
<comment type="subcellular location">
    <subcellularLocation>
        <location evidence="1">Endomembrane system</location>
        <topology evidence="1">Multi-pass membrane protein</topology>
    </subcellularLocation>
</comment>
<keyword evidence="3 7" id="KW-0812">Transmembrane</keyword>
<evidence type="ECO:0000259" key="8">
    <source>
        <dbReference type="Pfam" id="PF15982"/>
    </source>
</evidence>
<feature type="compositionally biased region" description="Polar residues" evidence="6">
    <location>
        <begin position="225"/>
        <end position="237"/>
    </location>
</feature>
<dbReference type="AlphaFoldDB" id="A0A833SDF1"/>
<accession>A0A833SDF1</accession>
<keyword evidence="5 7" id="KW-0472">Membrane</keyword>
<evidence type="ECO:0000256" key="7">
    <source>
        <dbReference type="SAM" id="Phobius"/>
    </source>
</evidence>
<evidence type="ECO:0000256" key="5">
    <source>
        <dbReference type="ARBA" id="ARBA00023136"/>
    </source>
</evidence>
<feature type="region of interest" description="Disordered" evidence="6">
    <location>
        <begin position="225"/>
        <end position="244"/>
    </location>
</feature>
<dbReference type="Proteomes" id="UP000655588">
    <property type="component" value="Unassembled WGS sequence"/>
</dbReference>
<dbReference type="InterPro" id="IPR031926">
    <property type="entry name" value="TMEM135_N"/>
</dbReference>
<comment type="caution">
    <text evidence="9">The sequence shown here is derived from an EMBL/GenBank/DDBJ whole genome shotgun (WGS) entry which is preliminary data.</text>
</comment>
<feature type="domain" description="Transmembrane protein 135 N-terminal" evidence="8">
    <location>
        <begin position="12"/>
        <end position="135"/>
    </location>
</feature>
<gene>
    <name evidence="9" type="ORF">E2986_01668</name>
</gene>
<feature type="transmembrane region" description="Helical" evidence="7">
    <location>
        <begin position="364"/>
        <end position="388"/>
    </location>
</feature>
<feature type="transmembrane region" description="Helical" evidence="7">
    <location>
        <begin position="408"/>
        <end position="429"/>
    </location>
</feature>
<feature type="transmembrane region" description="Helical" evidence="7">
    <location>
        <begin position="100"/>
        <end position="118"/>
    </location>
</feature>
<protein>
    <recommendedName>
        <fullName evidence="8">Transmembrane protein 135 N-terminal domain-containing protein</fullName>
    </recommendedName>
</protein>
<sequence>MPAQLSKLIDIQCKDYSHHWTNSCAAAAAGLGLDSIPECLKLYATVYIAALLMKGKIPSKEDARKTMLGLLQSTAFLSWSAFSYSVFICFLRQILGNFNFLTVSFLPSFLSSITAIVIERPSRRPLLSLYVANLVNLHKSIEVMILSHVLATETLFKMGVARGYYTPVPQGATYIFATSIALLLYFYRSRPNKEPSMYRIFRILVGKYEEYDFATKKDNLHCNTQIRSDGEGNASNSSERRDVNKKSCKKNFNIFMKSLEVYSKIIERLKLQGKHSSCLHPFSCAHHILKGVMELFSYALSAQLVINLVFGIKKLFVNPLSIRSMIFKKSNLNLPMFLGGFAGIYRLISCLLRRFLEKDSPCHAIPAGLIGGLTFMFYSSNTIALYFMWKALQLSWNDLVEQNIVPEVKWFVIFLYCFCTAVLFHVAIFEPHLLRSSYWKFLYAISGGRIASMSRVPLNVFGLDSTKHLADVLKKTKTTDKNTFAF</sequence>
<feature type="transmembrane region" description="Helical" evidence="7">
    <location>
        <begin position="171"/>
        <end position="187"/>
    </location>
</feature>